<accession>A0A0C3F8G7</accession>
<feature type="region of interest" description="Disordered" evidence="1">
    <location>
        <begin position="1"/>
        <end position="20"/>
    </location>
</feature>
<reference evidence="2 3" key="1">
    <citation type="submission" date="2014-04" db="EMBL/GenBank/DDBJ databases">
        <authorList>
            <consortium name="DOE Joint Genome Institute"/>
            <person name="Kuo A."/>
            <person name="Tarkka M."/>
            <person name="Buscot F."/>
            <person name="Kohler A."/>
            <person name="Nagy L.G."/>
            <person name="Floudas D."/>
            <person name="Copeland A."/>
            <person name="Barry K.W."/>
            <person name="Cichocki N."/>
            <person name="Veneault-Fourrey C."/>
            <person name="LaButti K."/>
            <person name="Lindquist E.A."/>
            <person name="Lipzen A."/>
            <person name="Lundell T."/>
            <person name="Morin E."/>
            <person name="Murat C."/>
            <person name="Sun H."/>
            <person name="Tunlid A."/>
            <person name="Henrissat B."/>
            <person name="Grigoriev I.V."/>
            <person name="Hibbett D.S."/>
            <person name="Martin F."/>
            <person name="Nordberg H.P."/>
            <person name="Cantor M.N."/>
            <person name="Hua S.X."/>
        </authorList>
    </citation>
    <scope>NUCLEOTIDE SEQUENCE [LARGE SCALE GENOMIC DNA]</scope>
    <source>
        <strain evidence="2 3">F 1598</strain>
    </source>
</reference>
<dbReference type="EMBL" id="KN833038">
    <property type="protein sequence ID" value="KIM76119.1"/>
    <property type="molecule type" value="Genomic_DNA"/>
</dbReference>
<keyword evidence="3" id="KW-1185">Reference proteome</keyword>
<reference evidence="3" key="2">
    <citation type="submission" date="2015-01" db="EMBL/GenBank/DDBJ databases">
        <title>Evolutionary Origins and Diversification of the Mycorrhizal Mutualists.</title>
        <authorList>
            <consortium name="DOE Joint Genome Institute"/>
            <consortium name="Mycorrhizal Genomics Consortium"/>
            <person name="Kohler A."/>
            <person name="Kuo A."/>
            <person name="Nagy L.G."/>
            <person name="Floudas D."/>
            <person name="Copeland A."/>
            <person name="Barry K.W."/>
            <person name="Cichocki N."/>
            <person name="Veneault-Fourrey C."/>
            <person name="LaButti K."/>
            <person name="Lindquist E.A."/>
            <person name="Lipzen A."/>
            <person name="Lundell T."/>
            <person name="Morin E."/>
            <person name="Murat C."/>
            <person name="Riley R."/>
            <person name="Ohm R."/>
            <person name="Sun H."/>
            <person name="Tunlid A."/>
            <person name="Henrissat B."/>
            <person name="Grigoriev I.V."/>
            <person name="Hibbett D.S."/>
            <person name="Martin F."/>
        </authorList>
    </citation>
    <scope>NUCLEOTIDE SEQUENCE [LARGE SCALE GENOMIC DNA]</scope>
    <source>
        <strain evidence="3">F 1598</strain>
    </source>
</reference>
<name>A0A0C3F8G7_PILCF</name>
<dbReference type="AlphaFoldDB" id="A0A0C3F8G7"/>
<dbReference type="Proteomes" id="UP000054166">
    <property type="component" value="Unassembled WGS sequence"/>
</dbReference>
<organism evidence="2 3">
    <name type="scientific">Piloderma croceum (strain F 1598)</name>
    <dbReference type="NCBI Taxonomy" id="765440"/>
    <lineage>
        <taxon>Eukaryota</taxon>
        <taxon>Fungi</taxon>
        <taxon>Dikarya</taxon>
        <taxon>Basidiomycota</taxon>
        <taxon>Agaricomycotina</taxon>
        <taxon>Agaricomycetes</taxon>
        <taxon>Agaricomycetidae</taxon>
        <taxon>Atheliales</taxon>
        <taxon>Atheliaceae</taxon>
        <taxon>Piloderma</taxon>
    </lineage>
</organism>
<protein>
    <submittedName>
        <fullName evidence="2">Uncharacterized protein</fullName>
    </submittedName>
</protein>
<evidence type="ECO:0000256" key="1">
    <source>
        <dbReference type="SAM" id="MobiDB-lite"/>
    </source>
</evidence>
<proteinExistence type="predicted"/>
<evidence type="ECO:0000313" key="3">
    <source>
        <dbReference type="Proteomes" id="UP000054166"/>
    </source>
</evidence>
<feature type="compositionally biased region" description="Polar residues" evidence="1">
    <location>
        <begin position="1"/>
        <end position="13"/>
    </location>
</feature>
<dbReference type="HOGENOM" id="CLU_112127_0_0_1"/>
<gene>
    <name evidence="2" type="ORF">PILCRDRAFT_13027</name>
</gene>
<evidence type="ECO:0000313" key="2">
    <source>
        <dbReference type="EMBL" id="KIM76119.1"/>
    </source>
</evidence>
<dbReference type="InParanoid" id="A0A0C3F8G7"/>
<sequence length="267" mass="29975">MSSATITNNSESNAAHPRESFRPSMDYQHFESTVIQPFLLQVKLCNSVNIHHHTSLSFAPAPGHPSLDGLIQLLSETDYNQNTPSKPLPSLPRSDVSSSRVEGYSSQIRPNYFIWEYGHFEEGLIVLLGGSSRLVKVLGVCGVGRNYFKMRLEELGDILEGEVAIRRMIVSFSPTMFQLSLLQRIKQHVFGQFLKSMRDFSKEGGIPFEDQIWNGDDTEEDEERGIPGPDYAQLLEELFRSLCGEDDSDSTLVSDQAVSIWESQIIG</sequence>